<dbReference type="SMART" id="SM00225">
    <property type="entry name" value="BTB"/>
    <property type="match status" value="1"/>
</dbReference>
<evidence type="ECO:0000256" key="5">
    <source>
        <dbReference type="ARBA" id="ARBA00022786"/>
    </source>
</evidence>
<dbReference type="Pfam" id="PF00651">
    <property type="entry name" value="BTB"/>
    <property type="match status" value="1"/>
</dbReference>
<name>N6TZP3_DENPD</name>
<dbReference type="Gene3D" id="2.120.10.80">
    <property type="entry name" value="Kelch-type beta propeller"/>
    <property type="match status" value="2"/>
</dbReference>
<dbReference type="Proteomes" id="UP000030742">
    <property type="component" value="Unassembled WGS sequence"/>
</dbReference>
<dbReference type="OMA" id="GLCTLNN"/>
<dbReference type="GO" id="GO:0016567">
    <property type="term" value="P:protein ubiquitination"/>
    <property type="evidence" value="ECO:0007669"/>
    <property type="project" value="UniProtKB-UniPathway"/>
</dbReference>
<dbReference type="InterPro" id="IPR011705">
    <property type="entry name" value="BACK"/>
</dbReference>
<accession>N6TZP3</accession>
<evidence type="ECO:0000259" key="8">
    <source>
        <dbReference type="PROSITE" id="PS50097"/>
    </source>
</evidence>
<dbReference type="HOGENOM" id="CLU_004253_14_1_1"/>
<dbReference type="GO" id="GO:0003779">
    <property type="term" value="F:actin binding"/>
    <property type="evidence" value="ECO:0007669"/>
    <property type="project" value="UniProtKB-KW"/>
</dbReference>
<reference evidence="9 12" key="1">
    <citation type="journal article" date="2013" name="Genome Biol.">
        <title>Draft genome of the mountain pine beetle, Dendroctonus ponderosae Hopkins, a major forest pest.</title>
        <authorList>
            <person name="Keeling C.I."/>
            <person name="Yuen M.M."/>
            <person name="Liao N.Y."/>
            <person name="Docking T.R."/>
            <person name="Chan S.K."/>
            <person name="Taylor G.A."/>
            <person name="Palmquist D.L."/>
            <person name="Jackman S.D."/>
            <person name="Nguyen A."/>
            <person name="Li M."/>
            <person name="Henderson H."/>
            <person name="Janes J.K."/>
            <person name="Zhao Y."/>
            <person name="Pandoh P."/>
            <person name="Moore R."/>
            <person name="Sperling F.A."/>
            <person name="Huber D.P."/>
            <person name="Birol I."/>
            <person name="Jones S.J."/>
            <person name="Bohlmann J."/>
        </authorList>
    </citation>
    <scope>NUCLEOTIDE SEQUENCE</scope>
</reference>
<dbReference type="PRINTS" id="PR00501">
    <property type="entry name" value="KELCHREPEAT"/>
</dbReference>
<organism evidence="9">
    <name type="scientific">Dendroctonus ponderosae</name>
    <name type="common">Mountain pine beetle</name>
    <dbReference type="NCBI Taxonomy" id="77166"/>
    <lineage>
        <taxon>Eukaryota</taxon>
        <taxon>Metazoa</taxon>
        <taxon>Ecdysozoa</taxon>
        <taxon>Arthropoda</taxon>
        <taxon>Hexapoda</taxon>
        <taxon>Insecta</taxon>
        <taxon>Pterygota</taxon>
        <taxon>Neoptera</taxon>
        <taxon>Endopterygota</taxon>
        <taxon>Coleoptera</taxon>
        <taxon>Polyphaga</taxon>
        <taxon>Cucujiformia</taxon>
        <taxon>Curculionidae</taxon>
        <taxon>Scolytinae</taxon>
        <taxon>Dendroctonus</taxon>
    </lineage>
</organism>
<evidence type="ECO:0000313" key="10">
    <source>
        <dbReference type="EMBL" id="ERL95846.1"/>
    </source>
</evidence>
<feature type="non-terminal residue" evidence="9">
    <location>
        <position position="1"/>
    </location>
</feature>
<dbReference type="UniPathway" id="UPA00143"/>
<dbReference type="AlphaFoldDB" id="N6TZP3"/>
<dbReference type="InterPro" id="IPR006652">
    <property type="entry name" value="Kelch_1"/>
</dbReference>
<dbReference type="Pfam" id="PF24681">
    <property type="entry name" value="Kelch_KLHDC2_KLHL20_DRC7"/>
    <property type="match status" value="1"/>
</dbReference>
<proteinExistence type="predicted"/>
<dbReference type="PANTHER" id="PTHR24412">
    <property type="entry name" value="KELCH PROTEIN"/>
    <property type="match status" value="1"/>
</dbReference>
<dbReference type="Gene3D" id="1.25.40.420">
    <property type="match status" value="1"/>
</dbReference>
<dbReference type="SUPFAM" id="SSF117281">
    <property type="entry name" value="Kelch motif"/>
    <property type="match status" value="2"/>
</dbReference>
<evidence type="ECO:0000256" key="4">
    <source>
        <dbReference type="ARBA" id="ARBA00022737"/>
    </source>
</evidence>
<keyword evidence="4" id="KW-0677">Repeat</keyword>
<evidence type="ECO:0000256" key="1">
    <source>
        <dbReference type="ARBA" id="ARBA00004906"/>
    </source>
</evidence>
<dbReference type="SUPFAM" id="SSF54695">
    <property type="entry name" value="POZ domain"/>
    <property type="match status" value="1"/>
</dbReference>
<comment type="pathway">
    <text evidence="1">Protein modification; protein ubiquitination.</text>
</comment>
<evidence type="ECO:0000313" key="9">
    <source>
        <dbReference type="EMBL" id="ENN74765.1"/>
    </source>
</evidence>
<dbReference type="PIRSF" id="PIRSF037037">
    <property type="entry name" value="Kelch-like_protein_gigaxonin"/>
    <property type="match status" value="1"/>
</dbReference>
<keyword evidence="6" id="KW-0009">Actin-binding</keyword>
<dbReference type="PANTHER" id="PTHR24412:SF172">
    <property type="entry name" value="KELCH-LIKE PROTEIN 10"/>
    <property type="match status" value="1"/>
</dbReference>
<dbReference type="FunFam" id="1.25.40.420:FF:000001">
    <property type="entry name" value="Kelch-like family member 12"/>
    <property type="match status" value="1"/>
</dbReference>
<dbReference type="EMBL" id="KB741031">
    <property type="protein sequence ID" value="ENN74765.1"/>
    <property type="molecule type" value="Genomic_DNA"/>
</dbReference>
<dbReference type="InterPro" id="IPR017096">
    <property type="entry name" value="BTB-kelch_protein"/>
</dbReference>
<gene>
    <name evidence="10" type="ORF">D910_00446</name>
    <name evidence="11" type="ORF">D910_00581</name>
    <name evidence="9" type="ORF">YQE_08653</name>
</gene>
<evidence type="ECO:0000313" key="11">
    <source>
        <dbReference type="EMBL" id="ERL95906.1"/>
    </source>
</evidence>
<evidence type="ECO:0000313" key="12">
    <source>
        <dbReference type="Proteomes" id="UP000030742"/>
    </source>
</evidence>
<comment type="function">
    <text evidence="7">Probable substrate-specific adapter of an E3 ubiquitin-protein ligase complex which mediates the ubiquitination and subsequent proteasomal degradation of target proteins. May have a role in synapse differentiation and growth.</text>
</comment>
<sequence length="622" mass="70110">MSFAVKLRPLPSKRKPLRVGGTVKRRKPISSVKCKRCNSTPLASRPQEFPTIWEELRANNQLCDGVVKCEDNVQFNIHRIILSSISPYFRALFTNSINRGRQEVREANVNISSSAFKVILDFAYTGSCVLDKSNVFEVLKYADQYEIMDVVQNCCQFLLKDLSPPNCLQVLRFAHQFHCQYLATKANMFLLQNFSEVLSQNPQFGSLTSQHLQEILTSDYLNVKSEEVVVQAIQLWIGEVPEARRAHLLQLLKCVRMGCLSAEKLMKIARWPLIEADTSCSLYIADVLTIMEDLEGDCLDTYLTRPRIPYDILFAIGGWSAGSPTSFVETYDNRADRWLVSKDTDIVARAYHGMCSFGEKIYLVGGFDGNEYFNTVRCFDPSNHTWSDCACMYYSRCYVSVVECSGKIYAMGGYNGRIRMSSAERFDPLRNQWELLPAMQKQRSDASAASLNNKVYIVGGFNGQEVINSAEMFDPLTNQWSFIPPMISARSGVSLIAHHNALYAIGGFNGTTRLPSTEKFIPDSSSSPAWMEMSDMMTPRSNFGTVILDDCIYVIGGFNGSTTINYVEYFDMETGEWMDAASMNLNRSALSACVISGLPNSKDYSFLDRSQRRQNKEAKDGV</sequence>
<dbReference type="EMBL" id="KI208367">
    <property type="protein sequence ID" value="ERL95846.1"/>
    <property type="molecule type" value="Genomic_DNA"/>
</dbReference>
<dbReference type="InterPro" id="IPR015915">
    <property type="entry name" value="Kelch-typ_b-propeller"/>
</dbReference>
<evidence type="ECO:0000256" key="3">
    <source>
        <dbReference type="ARBA" id="ARBA00022441"/>
    </source>
</evidence>
<dbReference type="InterPro" id="IPR000210">
    <property type="entry name" value="BTB/POZ_dom"/>
</dbReference>
<feature type="domain" description="BTB" evidence="8">
    <location>
        <begin position="63"/>
        <end position="132"/>
    </location>
</feature>
<keyword evidence="3" id="KW-0880">Kelch repeat</keyword>
<dbReference type="SMART" id="SM00875">
    <property type="entry name" value="BACK"/>
    <property type="match status" value="1"/>
</dbReference>
<dbReference type="OrthoDB" id="191037at2759"/>
<dbReference type="STRING" id="77166.N6TZP3"/>
<dbReference type="PROSITE" id="PS50097">
    <property type="entry name" value="BTB"/>
    <property type="match status" value="1"/>
</dbReference>
<dbReference type="Gene3D" id="3.30.710.10">
    <property type="entry name" value="Potassium Channel Kv1.1, Chain A"/>
    <property type="match status" value="1"/>
</dbReference>
<dbReference type="Pfam" id="PF01344">
    <property type="entry name" value="Kelch_1"/>
    <property type="match status" value="2"/>
</dbReference>
<protein>
    <recommendedName>
        <fullName evidence="2">Kelch-like protein diablo</fullName>
    </recommendedName>
</protein>
<evidence type="ECO:0000256" key="7">
    <source>
        <dbReference type="ARBA" id="ARBA00043912"/>
    </source>
</evidence>
<dbReference type="EMBL" id="KI208683">
    <property type="protein sequence ID" value="ERL95906.1"/>
    <property type="molecule type" value="Genomic_DNA"/>
</dbReference>
<dbReference type="Pfam" id="PF07707">
    <property type="entry name" value="BACK"/>
    <property type="match status" value="1"/>
</dbReference>
<keyword evidence="5" id="KW-0833">Ubl conjugation pathway</keyword>
<evidence type="ECO:0000256" key="2">
    <source>
        <dbReference type="ARBA" id="ARBA00013699"/>
    </source>
</evidence>
<dbReference type="SMART" id="SM00612">
    <property type="entry name" value="Kelch"/>
    <property type="match status" value="6"/>
</dbReference>
<dbReference type="InterPro" id="IPR011333">
    <property type="entry name" value="SKP1/BTB/POZ_sf"/>
</dbReference>
<evidence type="ECO:0000256" key="6">
    <source>
        <dbReference type="ARBA" id="ARBA00023203"/>
    </source>
</evidence>